<protein>
    <recommendedName>
        <fullName evidence="6">Methylenetetrahydrofolate reductase</fullName>
    </recommendedName>
</protein>
<keyword evidence="8" id="KW-1185">Reference proteome</keyword>
<evidence type="ECO:0000256" key="2">
    <source>
        <dbReference type="ARBA" id="ARBA00004777"/>
    </source>
</evidence>
<organism evidence="7 8">
    <name type="scientific">Candidatus Hodgkinia cicadicola</name>
    <dbReference type="NCBI Taxonomy" id="573658"/>
    <lineage>
        <taxon>Bacteria</taxon>
        <taxon>Pseudomonadati</taxon>
        <taxon>Pseudomonadota</taxon>
        <taxon>Alphaproteobacteria</taxon>
        <taxon>Hyphomicrobiales</taxon>
        <taxon>Candidatus Hodgkinia</taxon>
    </lineage>
</organism>
<dbReference type="InterPro" id="IPR003171">
    <property type="entry name" value="Mehydrof_redctse-like"/>
</dbReference>
<comment type="caution">
    <text evidence="7">The sequence shown here is derived from an EMBL/GenBank/DDBJ whole genome shotgun (WGS) entry which is preliminary data.</text>
</comment>
<dbReference type="Gene3D" id="3.20.20.220">
    <property type="match status" value="1"/>
</dbReference>
<dbReference type="InterPro" id="IPR029041">
    <property type="entry name" value="FAD-linked_oxidoreductase-like"/>
</dbReference>
<keyword evidence="4 6" id="KW-0274">FAD</keyword>
<evidence type="ECO:0000256" key="5">
    <source>
        <dbReference type="ARBA" id="ARBA00023002"/>
    </source>
</evidence>
<sequence length="292" mass="33881">MSSLSKLLTSDLNLHQTKLLEFNSVTCSSSNKNRFNSATISTTILERSHNLSIVLHNILTQTKYTLVPDIMPWHDLGINNMLLISGDKYVYNRKRDDSSNSYIIKMVLREGNVFNIGASYPDSHVLCSSSFQDLFIVLLNRKGGCSAYITQIFNHMDNLLRNNLRCSILKLGSLLPGLFISSKHPLAVDINLKCGIYLTRQAKELLECGWLDGRATFLLYIYRTIEIVENNTTWIQIFTLNKTRPIKVIIWILNDLVYYMKYWRIKNYTDCYKTISNRHNAYNKLLYKYIQH</sequence>
<dbReference type="SUPFAM" id="SSF51730">
    <property type="entry name" value="FAD-linked oxidoreductase"/>
    <property type="match status" value="1"/>
</dbReference>
<reference evidence="7" key="1">
    <citation type="submission" date="2017-09" db="EMBL/GenBank/DDBJ databases">
        <authorList>
            <person name="Campbell M.A."/>
            <person name="Lukasik P."/>
            <person name="Simon C."/>
            <person name="McCutcheon J.P."/>
        </authorList>
    </citation>
    <scope>NUCLEOTIDE SEQUENCE [LARGE SCALE GENOMIC DNA]</scope>
    <source>
        <strain evidence="7">TRYCRA</strain>
    </source>
</reference>
<dbReference type="EMBL" id="NXGP01000080">
    <property type="protein sequence ID" value="PIM95592.1"/>
    <property type="molecule type" value="Genomic_DNA"/>
</dbReference>
<keyword evidence="3 6" id="KW-0285">Flavoprotein</keyword>
<evidence type="ECO:0000256" key="3">
    <source>
        <dbReference type="ARBA" id="ARBA00022630"/>
    </source>
</evidence>
<comment type="pathway">
    <text evidence="2 6">One-carbon metabolism; tetrahydrofolate interconversion.</text>
</comment>
<dbReference type="Pfam" id="PF02219">
    <property type="entry name" value="MTHFR"/>
    <property type="match status" value="1"/>
</dbReference>
<dbReference type="GO" id="GO:0004489">
    <property type="term" value="F:methylenetetrahydrofolate reductase [NAD(P)H] activity"/>
    <property type="evidence" value="ECO:0007669"/>
    <property type="project" value="UniProtKB-EC"/>
</dbReference>
<name>A0ABX4MG08_9HYPH</name>
<gene>
    <name evidence="7" type="primary">metF</name>
    <name evidence="7" type="ORF">trycra_164</name>
</gene>
<proteinExistence type="inferred from homology"/>
<comment type="similarity">
    <text evidence="6">Belongs to the methylenetetrahydrofolate reductase family.</text>
</comment>
<keyword evidence="5 6" id="KW-0560">Oxidoreductase</keyword>
<evidence type="ECO:0000256" key="4">
    <source>
        <dbReference type="ARBA" id="ARBA00022827"/>
    </source>
</evidence>
<dbReference type="Proteomes" id="UP000228979">
    <property type="component" value="Unassembled WGS sequence"/>
</dbReference>
<evidence type="ECO:0000256" key="6">
    <source>
        <dbReference type="RuleBase" id="RU003862"/>
    </source>
</evidence>
<evidence type="ECO:0000313" key="8">
    <source>
        <dbReference type="Proteomes" id="UP000228979"/>
    </source>
</evidence>
<evidence type="ECO:0000313" key="7">
    <source>
        <dbReference type="EMBL" id="PIM95592.1"/>
    </source>
</evidence>
<comment type="cofactor">
    <cofactor evidence="1 6">
        <name>FAD</name>
        <dbReference type="ChEBI" id="CHEBI:57692"/>
    </cofactor>
</comment>
<accession>A0ABX4MG08</accession>
<evidence type="ECO:0000256" key="1">
    <source>
        <dbReference type="ARBA" id="ARBA00001974"/>
    </source>
</evidence>